<feature type="domain" description="RagB/SusD" evidence="6">
    <location>
        <begin position="10"/>
        <end position="110"/>
    </location>
</feature>
<protein>
    <recommendedName>
        <fullName evidence="6">RagB/SusD domain-containing protein</fullName>
    </recommendedName>
</protein>
<dbReference type="AlphaFoldDB" id="A0A645E313"/>
<keyword evidence="2" id="KW-0732">Signal</keyword>
<accession>A0A645E313</accession>
<name>A0A645E313_9ZZZZ</name>
<dbReference type="EMBL" id="VSSQ01042391">
    <property type="protein sequence ID" value="MPM95966.1"/>
    <property type="molecule type" value="Genomic_DNA"/>
</dbReference>
<gene>
    <name evidence="7" type="ORF">SDC9_143122</name>
</gene>
<keyword evidence="4" id="KW-0998">Cell outer membrane</keyword>
<dbReference type="InterPro" id="IPR012944">
    <property type="entry name" value="SusD_RagB_dom"/>
</dbReference>
<evidence type="ECO:0000256" key="3">
    <source>
        <dbReference type="ARBA" id="ARBA00023136"/>
    </source>
</evidence>
<evidence type="ECO:0000259" key="6">
    <source>
        <dbReference type="Pfam" id="PF07980"/>
    </source>
</evidence>
<keyword evidence="3" id="KW-0472">Membrane</keyword>
<dbReference type="Pfam" id="PF07980">
    <property type="entry name" value="SusD_RagB"/>
    <property type="match status" value="1"/>
</dbReference>
<dbReference type="SUPFAM" id="SSF48452">
    <property type="entry name" value="TPR-like"/>
    <property type="match status" value="1"/>
</dbReference>
<dbReference type="Gene3D" id="1.25.40.390">
    <property type="match status" value="1"/>
</dbReference>
<reference evidence="7" key="1">
    <citation type="submission" date="2019-08" db="EMBL/GenBank/DDBJ databases">
        <authorList>
            <person name="Kucharzyk K."/>
            <person name="Murdoch R.W."/>
            <person name="Higgins S."/>
            <person name="Loffler F."/>
        </authorList>
    </citation>
    <scope>NUCLEOTIDE SEQUENCE</scope>
</reference>
<feature type="region of interest" description="Disordered" evidence="5">
    <location>
        <begin position="1"/>
        <end position="20"/>
    </location>
</feature>
<dbReference type="InterPro" id="IPR011990">
    <property type="entry name" value="TPR-like_helical_dom_sf"/>
</dbReference>
<proteinExistence type="predicted"/>
<evidence type="ECO:0000256" key="4">
    <source>
        <dbReference type="ARBA" id="ARBA00023237"/>
    </source>
</evidence>
<comment type="subcellular location">
    <subcellularLocation>
        <location evidence="1">Cell outer membrane</location>
    </subcellularLocation>
</comment>
<evidence type="ECO:0000256" key="2">
    <source>
        <dbReference type="ARBA" id="ARBA00022729"/>
    </source>
</evidence>
<dbReference type="GO" id="GO:0009279">
    <property type="term" value="C:cell outer membrane"/>
    <property type="evidence" value="ECO:0007669"/>
    <property type="project" value="UniProtKB-SubCell"/>
</dbReference>
<evidence type="ECO:0000256" key="1">
    <source>
        <dbReference type="ARBA" id="ARBA00004442"/>
    </source>
</evidence>
<comment type="caution">
    <text evidence="7">The sequence shown here is derived from an EMBL/GenBank/DDBJ whole genome shotgun (WGS) entry which is preliminary data.</text>
</comment>
<sequence length="110" mass="13119">MESYQKYAIADKKNKPGTKGGMREIIRRERKVELALEGQDYWDRKRWKTAHLELNRNIEGWNVTTEDPNPNAYYKPTTIYMQRFTLRDYFAPIPESDLINNPQLVQNPGW</sequence>
<evidence type="ECO:0000313" key="7">
    <source>
        <dbReference type="EMBL" id="MPM95966.1"/>
    </source>
</evidence>
<organism evidence="7">
    <name type="scientific">bioreactor metagenome</name>
    <dbReference type="NCBI Taxonomy" id="1076179"/>
    <lineage>
        <taxon>unclassified sequences</taxon>
        <taxon>metagenomes</taxon>
        <taxon>ecological metagenomes</taxon>
    </lineage>
</organism>
<evidence type="ECO:0000256" key="5">
    <source>
        <dbReference type="SAM" id="MobiDB-lite"/>
    </source>
</evidence>